<keyword evidence="7" id="KW-1185">Reference proteome</keyword>
<dbReference type="PANTHER" id="PTHR47506">
    <property type="entry name" value="TRANSCRIPTIONAL REGULATORY PROTEIN"/>
    <property type="match status" value="1"/>
</dbReference>
<organism evidence="6 7">
    <name type="scientific">Streptomyces paludis</name>
    <dbReference type="NCBI Taxonomy" id="2282738"/>
    <lineage>
        <taxon>Bacteria</taxon>
        <taxon>Bacillati</taxon>
        <taxon>Actinomycetota</taxon>
        <taxon>Actinomycetes</taxon>
        <taxon>Kitasatosporales</taxon>
        <taxon>Streptomycetaceae</taxon>
        <taxon>Streptomyces</taxon>
    </lineage>
</organism>
<keyword evidence="3" id="KW-0804">Transcription</keyword>
<evidence type="ECO:0000313" key="7">
    <source>
        <dbReference type="Proteomes" id="UP000253868"/>
    </source>
</evidence>
<dbReference type="AlphaFoldDB" id="A0A345HRE4"/>
<name>A0A345HRE4_9ACTN</name>
<evidence type="ECO:0000259" key="5">
    <source>
        <dbReference type="PROSITE" id="PS50977"/>
    </source>
</evidence>
<reference evidence="7" key="1">
    <citation type="submission" date="2018-07" db="EMBL/GenBank/DDBJ databases">
        <authorList>
            <person name="Zhao J."/>
        </authorList>
    </citation>
    <scope>NUCLEOTIDE SEQUENCE [LARGE SCALE GENOMIC DNA]</scope>
    <source>
        <strain evidence="7">GSSD-12</strain>
    </source>
</reference>
<evidence type="ECO:0000313" key="6">
    <source>
        <dbReference type="EMBL" id="AXG79268.1"/>
    </source>
</evidence>
<feature type="domain" description="HTH tetR-type" evidence="5">
    <location>
        <begin position="3"/>
        <end position="63"/>
    </location>
</feature>
<gene>
    <name evidence="6" type="ORF">DVK44_18175</name>
</gene>
<evidence type="ECO:0000256" key="3">
    <source>
        <dbReference type="ARBA" id="ARBA00023163"/>
    </source>
</evidence>
<feature type="DNA-binding region" description="H-T-H motif" evidence="4">
    <location>
        <begin position="26"/>
        <end position="45"/>
    </location>
</feature>
<dbReference type="InterPro" id="IPR001647">
    <property type="entry name" value="HTH_TetR"/>
</dbReference>
<dbReference type="PRINTS" id="PR00455">
    <property type="entry name" value="HTHTETR"/>
</dbReference>
<keyword evidence="1" id="KW-0805">Transcription regulation</keyword>
<dbReference type="PANTHER" id="PTHR47506:SF6">
    <property type="entry name" value="HTH-TYPE TRANSCRIPTIONAL REPRESSOR NEMR"/>
    <property type="match status" value="1"/>
</dbReference>
<dbReference type="EMBL" id="CP031194">
    <property type="protein sequence ID" value="AXG79268.1"/>
    <property type="molecule type" value="Genomic_DNA"/>
</dbReference>
<dbReference type="KEGG" id="spad:DVK44_18175"/>
<dbReference type="PROSITE" id="PS50977">
    <property type="entry name" value="HTH_TETR_2"/>
    <property type="match status" value="1"/>
</dbReference>
<keyword evidence="2 4" id="KW-0238">DNA-binding</keyword>
<dbReference type="InterPro" id="IPR009057">
    <property type="entry name" value="Homeodomain-like_sf"/>
</dbReference>
<dbReference type="OrthoDB" id="3472818at2"/>
<evidence type="ECO:0000256" key="2">
    <source>
        <dbReference type="ARBA" id="ARBA00023125"/>
    </source>
</evidence>
<dbReference type="Pfam" id="PF00440">
    <property type="entry name" value="TetR_N"/>
    <property type="match status" value="1"/>
</dbReference>
<evidence type="ECO:0000256" key="4">
    <source>
        <dbReference type="PROSITE-ProRule" id="PRU00335"/>
    </source>
</evidence>
<dbReference type="Gene3D" id="1.10.357.10">
    <property type="entry name" value="Tetracycline Repressor, domain 2"/>
    <property type="match status" value="1"/>
</dbReference>
<dbReference type="SUPFAM" id="SSF46689">
    <property type="entry name" value="Homeodomain-like"/>
    <property type="match status" value="1"/>
</dbReference>
<protein>
    <submittedName>
        <fullName evidence="6">TetR/AcrR family transcriptional regulator</fullName>
    </submittedName>
</protein>
<dbReference type="GO" id="GO:0003677">
    <property type="term" value="F:DNA binding"/>
    <property type="evidence" value="ECO:0007669"/>
    <property type="project" value="UniProtKB-UniRule"/>
</dbReference>
<evidence type="ECO:0000256" key="1">
    <source>
        <dbReference type="ARBA" id="ARBA00023015"/>
    </source>
</evidence>
<dbReference type="Proteomes" id="UP000253868">
    <property type="component" value="Chromosome"/>
</dbReference>
<proteinExistence type="predicted"/>
<sequence>MASARRDEITEAAAGVFLRYGFKKASMDDLARAARISRQGLYLHFRTKDALFEAVLVQLVAQLRAAAVAAIDRDDLEPEDRLVGAFEAFCGYAVSSVASESFNELMETATSVGGPLVREAETEFVRGIAGLLTRTGVAETWAPAGIPPEELANHLYATSSGLKHLRTPPEEYRARMRTAVRIVRAGGPGAGSGLGSGSAA</sequence>
<accession>A0A345HRE4</accession>